<keyword evidence="2" id="KW-1185">Reference proteome</keyword>
<dbReference type="PANTHER" id="PTHR45913:SF19">
    <property type="entry name" value="LOW QUALITY PROTEIN: ZINC FINGER BED DOMAIN-CONTAINING PROTEIN 5-LIKE"/>
    <property type="match status" value="1"/>
</dbReference>
<dbReference type="EMBL" id="JWZT01003913">
    <property type="protein sequence ID" value="KII65265.1"/>
    <property type="molecule type" value="Genomic_DNA"/>
</dbReference>
<dbReference type="AlphaFoldDB" id="A0A0C2MLN7"/>
<organism evidence="1 2">
    <name type="scientific">Thelohanellus kitauei</name>
    <name type="common">Myxosporean</name>
    <dbReference type="NCBI Taxonomy" id="669202"/>
    <lineage>
        <taxon>Eukaryota</taxon>
        <taxon>Metazoa</taxon>
        <taxon>Cnidaria</taxon>
        <taxon>Myxozoa</taxon>
        <taxon>Myxosporea</taxon>
        <taxon>Bivalvulida</taxon>
        <taxon>Platysporina</taxon>
        <taxon>Myxobolidae</taxon>
        <taxon>Thelohanellus</taxon>
    </lineage>
</organism>
<sequence>MYSELTNKPKEHFERQKQFYMKQKGKLMFCTTLNEKDLWASYLVELLIARSKNPHAIAEELIPPSAIDMYEVVLGMKYSQKLKAIPLSDNTVSRRIVDMSGYVLCQLIARLQHSKFAIQLDESIDIANASQLFMFDTAGRVKS</sequence>
<name>A0A0C2MLN7_THEKT</name>
<dbReference type="OrthoDB" id="1101576at2759"/>
<protein>
    <submittedName>
        <fullName evidence="1">Uncharacterized protein</fullName>
    </submittedName>
</protein>
<evidence type="ECO:0000313" key="2">
    <source>
        <dbReference type="Proteomes" id="UP000031668"/>
    </source>
</evidence>
<dbReference type="Proteomes" id="UP000031668">
    <property type="component" value="Unassembled WGS sequence"/>
</dbReference>
<dbReference type="PANTHER" id="PTHR45913">
    <property type="entry name" value="EPM2A-INTERACTING PROTEIN 1"/>
    <property type="match status" value="1"/>
</dbReference>
<comment type="caution">
    <text evidence="1">The sequence shown here is derived from an EMBL/GenBank/DDBJ whole genome shotgun (WGS) entry which is preliminary data.</text>
</comment>
<dbReference type="OMA" id="WASYLVE"/>
<proteinExistence type="predicted"/>
<evidence type="ECO:0000313" key="1">
    <source>
        <dbReference type="EMBL" id="KII65265.1"/>
    </source>
</evidence>
<gene>
    <name evidence="1" type="ORF">RF11_15547</name>
</gene>
<reference evidence="1 2" key="1">
    <citation type="journal article" date="2014" name="Genome Biol. Evol.">
        <title>The genome of the myxosporean Thelohanellus kitauei shows adaptations to nutrient acquisition within its fish host.</title>
        <authorList>
            <person name="Yang Y."/>
            <person name="Xiong J."/>
            <person name="Zhou Z."/>
            <person name="Huo F."/>
            <person name="Miao W."/>
            <person name="Ran C."/>
            <person name="Liu Y."/>
            <person name="Zhang J."/>
            <person name="Feng J."/>
            <person name="Wang M."/>
            <person name="Wang M."/>
            <person name="Wang L."/>
            <person name="Yao B."/>
        </authorList>
    </citation>
    <scope>NUCLEOTIDE SEQUENCE [LARGE SCALE GENOMIC DNA]</scope>
    <source>
        <strain evidence="1">Wuqing</strain>
    </source>
</reference>
<accession>A0A0C2MLN7</accession>